<feature type="domain" description="RNA polymerase sigma factor 70 region 4 type 2" evidence="6">
    <location>
        <begin position="115"/>
        <end position="166"/>
    </location>
</feature>
<dbReference type="Pfam" id="PF04542">
    <property type="entry name" value="Sigma70_r2"/>
    <property type="match status" value="1"/>
</dbReference>
<keyword evidence="2" id="KW-0805">Transcription regulation</keyword>
<feature type="domain" description="RNA polymerase sigma-70 region 2" evidence="5">
    <location>
        <begin position="22"/>
        <end position="88"/>
    </location>
</feature>
<dbReference type="InterPro" id="IPR013325">
    <property type="entry name" value="RNA_pol_sigma_r2"/>
</dbReference>
<dbReference type="Proteomes" id="UP000318313">
    <property type="component" value="Chromosome"/>
</dbReference>
<organism evidence="7 8">
    <name type="scientific">Gimesia fumaroli</name>
    <dbReference type="NCBI Taxonomy" id="2527976"/>
    <lineage>
        <taxon>Bacteria</taxon>
        <taxon>Pseudomonadati</taxon>
        <taxon>Planctomycetota</taxon>
        <taxon>Planctomycetia</taxon>
        <taxon>Planctomycetales</taxon>
        <taxon>Planctomycetaceae</taxon>
        <taxon>Gimesia</taxon>
    </lineage>
</organism>
<dbReference type="InterPro" id="IPR036388">
    <property type="entry name" value="WH-like_DNA-bd_sf"/>
</dbReference>
<evidence type="ECO:0000313" key="7">
    <source>
        <dbReference type="EMBL" id="QDV52635.1"/>
    </source>
</evidence>
<dbReference type="PANTHER" id="PTHR43133">
    <property type="entry name" value="RNA POLYMERASE ECF-TYPE SIGMA FACTO"/>
    <property type="match status" value="1"/>
</dbReference>
<dbReference type="GO" id="GO:0003677">
    <property type="term" value="F:DNA binding"/>
    <property type="evidence" value="ECO:0007669"/>
    <property type="project" value="InterPro"/>
</dbReference>
<evidence type="ECO:0000256" key="3">
    <source>
        <dbReference type="ARBA" id="ARBA00023082"/>
    </source>
</evidence>
<gene>
    <name evidence="7" type="primary">sigW_5</name>
    <name evidence="7" type="ORF">Enr17x_46990</name>
</gene>
<dbReference type="InterPro" id="IPR013324">
    <property type="entry name" value="RNA_pol_sigma_r3/r4-like"/>
</dbReference>
<dbReference type="InterPro" id="IPR013249">
    <property type="entry name" value="RNA_pol_sigma70_r4_t2"/>
</dbReference>
<accession>A0A518IHS3</accession>
<protein>
    <submittedName>
        <fullName evidence="7">ECF RNA polymerase sigma factor SigW</fullName>
    </submittedName>
</protein>
<dbReference type="InterPro" id="IPR007627">
    <property type="entry name" value="RNA_pol_sigma70_r2"/>
</dbReference>
<dbReference type="InterPro" id="IPR039425">
    <property type="entry name" value="RNA_pol_sigma-70-like"/>
</dbReference>
<dbReference type="Gene3D" id="1.10.1740.10">
    <property type="match status" value="1"/>
</dbReference>
<dbReference type="Gene3D" id="1.10.10.10">
    <property type="entry name" value="Winged helix-like DNA-binding domain superfamily/Winged helix DNA-binding domain"/>
    <property type="match status" value="1"/>
</dbReference>
<dbReference type="RefSeq" id="WP_198000747.1">
    <property type="nucleotide sequence ID" value="NZ_CP037452.1"/>
</dbReference>
<evidence type="ECO:0000313" key="8">
    <source>
        <dbReference type="Proteomes" id="UP000318313"/>
    </source>
</evidence>
<dbReference type="GO" id="GO:0016987">
    <property type="term" value="F:sigma factor activity"/>
    <property type="evidence" value="ECO:0007669"/>
    <property type="project" value="UniProtKB-KW"/>
</dbReference>
<evidence type="ECO:0000259" key="6">
    <source>
        <dbReference type="Pfam" id="PF08281"/>
    </source>
</evidence>
<evidence type="ECO:0000256" key="2">
    <source>
        <dbReference type="ARBA" id="ARBA00023015"/>
    </source>
</evidence>
<reference evidence="7 8" key="1">
    <citation type="submission" date="2019-03" db="EMBL/GenBank/DDBJ databases">
        <title>Deep-cultivation of Planctomycetes and their phenomic and genomic characterization uncovers novel biology.</title>
        <authorList>
            <person name="Wiegand S."/>
            <person name="Jogler M."/>
            <person name="Boedeker C."/>
            <person name="Pinto D."/>
            <person name="Vollmers J."/>
            <person name="Rivas-Marin E."/>
            <person name="Kohn T."/>
            <person name="Peeters S.H."/>
            <person name="Heuer A."/>
            <person name="Rast P."/>
            <person name="Oberbeckmann S."/>
            <person name="Bunk B."/>
            <person name="Jeske O."/>
            <person name="Meyerdierks A."/>
            <person name="Storesund J.E."/>
            <person name="Kallscheuer N."/>
            <person name="Luecker S."/>
            <person name="Lage O.M."/>
            <person name="Pohl T."/>
            <person name="Merkel B.J."/>
            <person name="Hornburger P."/>
            <person name="Mueller R.-W."/>
            <person name="Bruemmer F."/>
            <person name="Labrenz M."/>
            <person name="Spormann A.M."/>
            <person name="Op den Camp H."/>
            <person name="Overmann J."/>
            <person name="Amann R."/>
            <person name="Jetten M.S.M."/>
            <person name="Mascher T."/>
            <person name="Medema M.H."/>
            <person name="Devos D.P."/>
            <person name="Kaster A.-K."/>
            <person name="Ovreas L."/>
            <person name="Rohde M."/>
            <person name="Galperin M.Y."/>
            <person name="Jogler C."/>
        </authorList>
    </citation>
    <scope>NUCLEOTIDE SEQUENCE [LARGE SCALE GENOMIC DNA]</scope>
    <source>
        <strain evidence="7 8">Enr17</strain>
    </source>
</reference>
<comment type="similarity">
    <text evidence="1">Belongs to the sigma-70 factor family. ECF subfamily.</text>
</comment>
<dbReference type="NCBIfam" id="TIGR02937">
    <property type="entry name" value="sigma70-ECF"/>
    <property type="match status" value="1"/>
</dbReference>
<dbReference type="Pfam" id="PF08281">
    <property type="entry name" value="Sigma70_r4_2"/>
    <property type="match status" value="1"/>
</dbReference>
<keyword evidence="4" id="KW-0804">Transcription</keyword>
<sequence>MTSTAELVTSVLRGERAAFAELVRRYERLVLTTVWSVVKDYHLAQDVTQDVFLSAYENLLTLRSPALFGPWVARIAERQAALVLRRRQIDACSLEAVSEIATPPEVEGDEAEFHDVLAAIPRLPQHERAVVLLRYVDGHSVRVIAELTGRPVGTVTKQLSRALERLQKMLRRVEL</sequence>
<keyword evidence="8" id="KW-1185">Reference proteome</keyword>
<name>A0A518IHS3_9PLAN</name>
<dbReference type="PANTHER" id="PTHR43133:SF51">
    <property type="entry name" value="RNA POLYMERASE SIGMA FACTOR"/>
    <property type="match status" value="1"/>
</dbReference>
<dbReference type="AlphaFoldDB" id="A0A518IHS3"/>
<dbReference type="KEGG" id="gfm:Enr17x_46990"/>
<evidence type="ECO:0000256" key="1">
    <source>
        <dbReference type="ARBA" id="ARBA00010641"/>
    </source>
</evidence>
<dbReference type="EMBL" id="CP037452">
    <property type="protein sequence ID" value="QDV52635.1"/>
    <property type="molecule type" value="Genomic_DNA"/>
</dbReference>
<dbReference type="InterPro" id="IPR014284">
    <property type="entry name" value="RNA_pol_sigma-70_dom"/>
</dbReference>
<keyword evidence="3" id="KW-0731">Sigma factor</keyword>
<proteinExistence type="inferred from homology"/>
<dbReference type="SUPFAM" id="SSF88659">
    <property type="entry name" value="Sigma3 and sigma4 domains of RNA polymerase sigma factors"/>
    <property type="match status" value="1"/>
</dbReference>
<dbReference type="GO" id="GO:0006352">
    <property type="term" value="P:DNA-templated transcription initiation"/>
    <property type="evidence" value="ECO:0007669"/>
    <property type="project" value="InterPro"/>
</dbReference>
<evidence type="ECO:0000259" key="5">
    <source>
        <dbReference type="Pfam" id="PF04542"/>
    </source>
</evidence>
<evidence type="ECO:0000256" key="4">
    <source>
        <dbReference type="ARBA" id="ARBA00023163"/>
    </source>
</evidence>
<dbReference type="SUPFAM" id="SSF88946">
    <property type="entry name" value="Sigma2 domain of RNA polymerase sigma factors"/>
    <property type="match status" value="1"/>
</dbReference>